<name>A0A554LCH8_9BACT</name>
<keyword evidence="3 12" id="KW-0808">Transferase</keyword>
<dbReference type="CDD" id="cd03364">
    <property type="entry name" value="TOPRIM_DnaG_primases"/>
    <property type="match status" value="1"/>
</dbReference>
<dbReference type="InterPro" id="IPR007693">
    <property type="entry name" value="DNA_helicase_DnaB-like_N"/>
</dbReference>
<dbReference type="SUPFAM" id="SSF48024">
    <property type="entry name" value="N-terminal domain of DnaB helicase"/>
    <property type="match status" value="1"/>
</dbReference>
<evidence type="ECO:0000256" key="13">
    <source>
        <dbReference type="PIRNR" id="PIRNR002811"/>
    </source>
</evidence>
<reference evidence="17 18" key="1">
    <citation type="submission" date="2017-07" db="EMBL/GenBank/DDBJ databases">
        <title>Mechanisms for carbon and nitrogen cycling indicate functional differentiation within the Candidate Phyla Radiation.</title>
        <authorList>
            <person name="Danczak R.E."/>
            <person name="Johnston M.D."/>
            <person name="Kenah C."/>
            <person name="Slattery M."/>
            <person name="Wrighton K.C."/>
            <person name="Wilkins M.J."/>
        </authorList>
    </citation>
    <scope>NUCLEOTIDE SEQUENCE [LARGE SCALE GENOMIC DNA]</scope>
    <source>
        <strain evidence="17">Licking1014_96</strain>
    </source>
</reference>
<dbReference type="GO" id="GO:0003899">
    <property type="term" value="F:DNA-directed RNA polymerase activity"/>
    <property type="evidence" value="ECO:0007669"/>
    <property type="project" value="UniProtKB-UniRule"/>
</dbReference>
<keyword evidence="4 12" id="KW-0548">Nucleotidyltransferase</keyword>
<feature type="compositionally biased region" description="Polar residues" evidence="15">
    <location>
        <begin position="439"/>
        <end position="452"/>
    </location>
</feature>
<evidence type="ECO:0000256" key="10">
    <source>
        <dbReference type="ARBA" id="ARBA00023125"/>
    </source>
</evidence>
<dbReference type="InterPro" id="IPR037068">
    <property type="entry name" value="DNA_primase_core_N_sf"/>
</dbReference>
<dbReference type="Gene3D" id="3.40.1360.10">
    <property type="match status" value="1"/>
</dbReference>
<dbReference type="Pfam" id="PF08275">
    <property type="entry name" value="DNAG_N"/>
    <property type="match status" value="1"/>
</dbReference>
<evidence type="ECO:0000256" key="8">
    <source>
        <dbReference type="ARBA" id="ARBA00022833"/>
    </source>
</evidence>
<evidence type="ECO:0000256" key="12">
    <source>
        <dbReference type="HAMAP-Rule" id="MF_00974"/>
    </source>
</evidence>
<dbReference type="GO" id="GO:0008270">
    <property type="term" value="F:zinc ion binding"/>
    <property type="evidence" value="ECO:0007669"/>
    <property type="project" value="UniProtKB-UniRule"/>
</dbReference>
<gene>
    <name evidence="12" type="primary">dnaG</name>
    <name evidence="17" type="ORF">CEN92_444</name>
</gene>
<keyword evidence="5 12" id="KW-0235">DNA replication</keyword>
<dbReference type="InterPro" id="IPR030846">
    <property type="entry name" value="DnaG_bac"/>
</dbReference>
<dbReference type="Proteomes" id="UP000318296">
    <property type="component" value="Unassembled WGS sequence"/>
</dbReference>
<dbReference type="InterPro" id="IPR006171">
    <property type="entry name" value="TOPRIM_dom"/>
</dbReference>
<evidence type="ECO:0000256" key="1">
    <source>
        <dbReference type="ARBA" id="ARBA00022478"/>
    </source>
</evidence>
<organism evidence="17 18">
    <name type="scientific">Candidatus Berkelbacteria bacterium Licking1014_96</name>
    <dbReference type="NCBI Taxonomy" id="2017149"/>
    <lineage>
        <taxon>Bacteria</taxon>
        <taxon>Candidatus Berkelbacteria</taxon>
    </lineage>
</organism>
<dbReference type="InterPro" id="IPR013264">
    <property type="entry name" value="DNAG_N"/>
</dbReference>
<dbReference type="GO" id="GO:0003677">
    <property type="term" value="F:DNA binding"/>
    <property type="evidence" value="ECO:0007669"/>
    <property type="project" value="UniProtKB-KW"/>
</dbReference>
<dbReference type="GO" id="GO:0005737">
    <property type="term" value="C:cytoplasm"/>
    <property type="evidence" value="ECO:0007669"/>
    <property type="project" value="TreeGrafter"/>
</dbReference>
<evidence type="ECO:0000256" key="2">
    <source>
        <dbReference type="ARBA" id="ARBA00022515"/>
    </source>
</evidence>
<dbReference type="EC" id="2.7.7.101" evidence="12"/>
<evidence type="ECO:0000256" key="5">
    <source>
        <dbReference type="ARBA" id="ARBA00022705"/>
    </source>
</evidence>
<evidence type="ECO:0000259" key="16">
    <source>
        <dbReference type="PROSITE" id="PS50880"/>
    </source>
</evidence>
<comment type="domain">
    <text evidence="12">Contains an N-terminal zinc-binding domain, a central core domain that contains the primase activity, and a C-terminal DnaB-binding domain.</text>
</comment>
<comment type="cofactor">
    <cofactor evidence="12 13 14">
        <name>Zn(2+)</name>
        <dbReference type="ChEBI" id="CHEBI:29105"/>
    </cofactor>
    <text evidence="12 13 14">Binds 1 zinc ion per monomer.</text>
</comment>
<dbReference type="FunFam" id="3.90.580.10:FF:000001">
    <property type="entry name" value="DNA primase"/>
    <property type="match status" value="1"/>
</dbReference>
<dbReference type="SUPFAM" id="SSF56731">
    <property type="entry name" value="DNA primase core"/>
    <property type="match status" value="1"/>
</dbReference>
<keyword evidence="10 12" id="KW-0238">DNA-binding</keyword>
<dbReference type="Gene3D" id="3.90.580.10">
    <property type="entry name" value="Zinc finger, CHC2-type domain"/>
    <property type="match status" value="1"/>
</dbReference>
<keyword evidence="8 12" id="KW-0862">Zinc</keyword>
<dbReference type="EMBL" id="VMGH01000075">
    <property type="protein sequence ID" value="TSC90593.1"/>
    <property type="molecule type" value="Genomic_DNA"/>
</dbReference>
<dbReference type="InterPro" id="IPR036185">
    <property type="entry name" value="DNA_heli_DnaB-like_N_sf"/>
</dbReference>
<evidence type="ECO:0000256" key="9">
    <source>
        <dbReference type="ARBA" id="ARBA00022842"/>
    </source>
</evidence>
<keyword evidence="2 12" id="KW-0639">Primosome</keyword>
<dbReference type="InterPro" id="IPR036977">
    <property type="entry name" value="DNA_primase_Znf_CHC2"/>
</dbReference>
<dbReference type="Pfam" id="PF13155">
    <property type="entry name" value="Toprim_2"/>
    <property type="match status" value="1"/>
</dbReference>
<dbReference type="InterPro" id="IPR016136">
    <property type="entry name" value="DNA_helicase_N/primase_C"/>
</dbReference>
<dbReference type="PIRSF" id="PIRSF002811">
    <property type="entry name" value="DnaG"/>
    <property type="match status" value="1"/>
</dbReference>
<feature type="domain" description="Toprim" evidence="16">
    <location>
        <begin position="256"/>
        <end position="335"/>
    </location>
</feature>
<feature type="zinc finger region" description="CHC2-type" evidence="12 14">
    <location>
        <begin position="34"/>
        <end position="58"/>
    </location>
</feature>
<dbReference type="InterPro" id="IPR002694">
    <property type="entry name" value="Znf_CHC2"/>
</dbReference>
<accession>A0A554LCH8</accession>
<dbReference type="SUPFAM" id="SSF57783">
    <property type="entry name" value="Zinc beta-ribbon"/>
    <property type="match status" value="1"/>
</dbReference>
<dbReference type="PANTHER" id="PTHR30313">
    <property type="entry name" value="DNA PRIMASE"/>
    <property type="match status" value="1"/>
</dbReference>
<dbReference type="AlphaFoldDB" id="A0A554LCH8"/>
<dbReference type="Gene3D" id="3.90.980.10">
    <property type="entry name" value="DNA primase, catalytic core, N-terminal domain"/>
    <property type="match status" value="1"/>
</dbReference>
<comment type="function">
    <text evidence="12 13">RNA polymerase that catalyzes the synthesis of short RNA molecules used as primers for DNA polymerase during DNA replication.</text>
</comment>
<dbReference type="GO" id="GO:0003678">
    <property type="term" value="F:DNA helicase activity"/>
    <property type="evidence" value="ECO:0007669"/>
    <property type="project" value="InterPro"/>
</dbReference>
<dbReference type="GO" id="GO:0000428">
    <property type="term" value="C:DNA-directed RNA polymerase complex"/>
    <property type="evidence" value="ECO:0007669"/>
    <property type="project" value="UniProtKB-KW"/>
</dbReference>
<evidence type="ECO:0000256" key="7">
    <source>
        <dbReference type="ARBA" id="ARBA00022771"/>
    </source>
</evidence>
<keyword evidence="9" id="KW-0460">Magnesium</keyword>
<dbReference type="NCBIfam" id="TIGR01391">
    <property type="entry name" value="dnaG"/>
    <property type="match status" value="1"/>
</dbReference>
<comment type="catalytic activity">
    <reaction evidence="12">
        <text>ssDNA + n NTP = ssDNA/pppN(pN)n-1 hybrid + (n-1) diphosphate.</text>
        <dbReference type="EC" id="2.7.7.101"/>
    </reaction>
</comment>
<evidence type="ECO:0000313" key="17">
    <source>
        <dbReference type="EMBL" id="TSC90593.1"/>
    </source>
</evidence>
<comment type="similarity">
    <text evidence="12 13">Belongs to the DnaG primase family.</text>
</comment>
<feature type="region of interest" description="Disordered" evidence="15">
    <location>
        <begin position="432"/>
        <end position="452"/>
    </location>
</feature>
<dbReference type="InterPro" id="IPR050219">
    <property type="entry name" value="DnaG_primase"/>
</dbReference>
<protein>
    <recommendedName>
        <fullName evidence="12 13">DNA primase</fullName>
        <ecNumber evidence="12">2.7.7.101</ecNumber>
    </recommendedName>
</protein>
<sequence>MDQVEEIKSRIDIVDLVSSYLELKKAGVNWKALCPFHNEKTPSFMVNSDRGSFHCFGCSEHGDIFTFVEKMEGVDFPEALKILAERAGVRLEKIEKKFYDQKRNLYEINNLAAKVYHHLLIKDKAGSEALKYLQNRGLTDKTIAEFCLGYAPQNFEFISNFLLKKDFKQGDIVVSGLSVLRDNQRANSLPIFDRFRGRVMFPLYNPAGNVIAFSGRLLKEQENVGKYINSPETPVFSKSKTIFGLDKAKAEIRKGGAVILVEGQMDVIMSHQAGFENTVASSGTAITLEQIKILRRLSSRFLFAFDADSAGIEATKKAVAMVLNQGGDVLVIDTPAGFKDSAEVISQDPSLWRKAIEKAVPYLDYLEEKVFLKFKEPFSPQDKRDIALEILPEIAKISDPIVAGDYIARLADRLKTQGKYLYEAMERVEAKSEIRNPKSETNSKSQIQNSKPQNYSAESHLLGLLLVFPEYYDSVKNLLNESDFNLPKSASIYKKLKKEYSLKRKFALKKFIGSLSSDEQDFVNLIVLDVENEYVKEDKEVAGEEILSLVERIKKGKKEELSKNFEGQIKEAEKSGNKEKIKKLIREFQDLIIQGKK</sequence>
<dbReference type="SMART" id="SM00400">
    <property type="entry name" value="ZnF_CHCC"/>
    <property type="match status" value="1"/>
</dbReference>
<evidence type="ECO:0000256" key="15">
    <source>
        <dbReference type="SAM" id="MobiDB-lite"/>
    </source>
</evidence>
<keyword evidence="1 12" id="KW-0240">DNA-directed RNA polymerase</keyword>
<comment type="subunit">
    <text evidence="12">Monomer. Interacts with DnaB.</text>
</comment>
<evidence type="ECO:0000256" key="11">
    <source>
        <dbReference type="ARBA" id="ARBA00023163"/>
    </source>
</evidence>
<evidence type="ECO:0000256" key="6">
    <source>
        <dbReference type="ARBA" id="ARBA00022723"/>
    </source>
</evidence>
<dbReference type="InterPro" id="IPR006295">
    <property type="entry name" value="DNA_primase_DnaG"/>
</dbReference>
<dbReference type="Gene3D" id="1.10.860.10">
    <property type="entry name" value="DNAb Helicase, Chain A"/>
    <property type="match status" value="1"/>
</dbReference>
<evidence type="ECO:0000256" key="3">
    <source>
        <dbReference type="ARBA" id="ARBA00022679"/>
    </source>
</evidence>
<dbReference type="InterPro" id="IPR034151">
    <property type="entry name" value="TOPRIM_DnaG_bac"/>
</dbReference>
<dbReference type="Pfam" id="PF00772">
    <property type="entry name" value="DnaB"/>
    <property type="match status" value="1"/>
</dbReference>
<dbReference type="PROSITE" id="PS50880">
    <property type="entry name" value="TOPRIM"/>
    <property type="match status" value="1"/>
</dbReference>
<evidence type="ECO:0000256" key="4">
    <source>
        <dbReference type="ARBA" id="ARBA00022695"/>
    </source>
</evidence>
<dbReference type="GO" id="GO:0006269">
    <property type="term" value="P:DNA replication, synthesis of primer"/>
    <property type="evidence" value="ECO:0007669"/>
    <property type="project" value="UniProtKB-UniRule"/>
</dbReference>
<evidence type="ECO:0000256" key="14">
    <source>
        <dbReference type="PIRSR" id="PIRSR002811-1"/>
    </source>
</evidence>
<dbReference type="GO" id="GO:1990077">
    <property type="term" value="C:primosome complex"/>
    <property type="evidence" value="ECO:0007669"/>
    <property type="project" value="UniProtKB-KW"/>
</dbReference>
<keyword evidence="7 12" id="KW-0863">Zinc-finger</keyword>
<keyword evidence="11 12" id="KW-0804">Transcription</keyword>
<keyword evidence="6 12" id="KW-0479">Metal-binding</keyword>
<dbReference type="SMART" id="SM00493">
    <property type="entry name" value="TOPRIM"/>
    <property type="match status" value="1"/>
</dbReference>
<dbReference type="GO" id="GO:0005524">
    <property type="term" value="F:ATP binding"/>
    <property type="evidence" value="ECO:0007669"/>
    <property type="project" value="InterPro"/>
</dbReference>
<dbReference type="PANTHER" id="PTHR30313:SF2">
    <property type="entry name" value="DNA PRIMASE"/>
    <property type="match status" value="1"/>
</dbReference>
<dbReference type="Pfam" id="PF01807">
    <property type="entry name" value="Zn_ribbon_DnaG"/>
    <property type="match status" value="1"/>
</dbReference>
<comment type="caution">
    <text evidence="17">The sequence shown here is derived from an EMBL/GenBank/DDBJ whole genome shotgun (WGS) entry which is preliminary data.</text>
</comment>
<evidence type="ECO:0000313" key="18">
    <source>
        <dbReference type="Proteomes" id="UP000318296"/>
    </source>
</evidence>
<proteinExistence type="inferred from homology"/>
<dbReference type="HAMAP" id="MF_00974">
    <property type="entry name" value="DNA_primase_DnaG"/>
    <property type="match status" value="1"/>
</dbReference>